<reference evidence="2" key="1">
    <citation type="submission" date="2007-08" db="EMBL/GenBank/DDBJ databases">
        <authorList>
            <person name="Frangeul L."/>
        </authorList>
    </citation>
    <scope>NUCLEOTIDE SEQUENCE</scope>
    <source>
        <strain evidence="2">PCC 7806</strain>
    </source>
</reference>
<feature type="compositionally biased region" description="Polar residues" evidence="1">
    <location>
        <begin position="43"/>
        <end position="57"/>
    </location>
</feature>
<name>A8YI77_MICA7</name>
<accession>A8YI77</accession>
<proteinExistence type="predicted"/>
<feature type="region of interest" description="Disordered" evidence="1">
    <location>
        <begin position="21"/>
        <end position="57"/>
    </location>
</feature>
<evidence type="ECO:0000256" key="1">
    <source>
        <dbReference type="SAM" id="MobiDB-lite"/>
    </source>
</evidence>
<organism evidence="2">
    <name type="scientific">Microcystis aeruginosa (strain PCC 7806)</name>
    <dbReference type="NCBI Taxonomy" id="267872"/>
    <lineage>
        <taxon>Bacteria</taxon>
        <taxon>Bacillati</taxon>
        <taxon>Cyanobacteriota</taxon>
        <taxon>Cyanophyceae</taxon>
        <taxon>Oscillatoriophycideae</taxon>
        <taxon>Chroococcales</taxon>
        <taxon>Microcystaceae</taxon>
        <taxon>Microcystis</taxon>
    </lineage>
</organism>
<feature type="compositionally biased region" description="Basic and acidic residues" evidence="1">
    <location>
        <begin position="26"/>
        <end position="41"/>
    </location>
</feature>
<dbReference type="EMBL" id="AM778946">
    <property type="protein sequence ID" value="CAO87452.1"/>
    <property type="molecule type" value="Genomic_DNA"/>
</dbReference>
<sequence>MSAKRHFKRFRILSSDKRFANFSKNDSTDNGKPKRQCRDCGDQFNTTSIFSKKSTRR</sequence>
<evidence type="ECO:0000313" key="2">
    <source>
        <dbReference type="EMBL" id="CAO87452.1"/>
    </source>
</evidence>
<gene>
    <name evidence="2" type="ORF">IPF_6381</name>
</gene>
<protein>
    <submittedName>
        <fullName evidence="2">Similarity. Hypothetical start</fullName>
    </submittedName>
</protein>
<dbReference type="AlphaFoldDB" id="A8YI77"/>